<reference evidence="2" key="1">
    <citation type="submission" date="2021-02" db="EMBL/GenBank/DDBJ databases">
        <authorList>
            <person name="Nowell W R."/>
        </authorList>
    </citation>
    <scope>NUCLEOTIDE SEQUENCE</scope>
</reference>
<dbReference type="AlphaFoldDB" id="A0A8S3ITW1"/>
<evidence type="ECO:0000313" key="3">
    <source>
        <dbReference type="Proteomes" id="UP000676336"/>
    </source>
</evidence>
<accession>A0A8S3ITW1</accession>
<sequence>METPGEGAIGSLEYTPDERRVLAERSQSYVCPTCGVANSQLLLPLSEKSIDIQRQAKALANQIHMKNYGTTSKNAPVVKSTLNPSESRSHAPPNQVLVLNQNNSRGDFFNTLIWFCCIIFLFLFLRRLFITFGSHRPFPSSYSDF</sequence>
<keyword evidence="1" id="KW-0812">Transmembrane</keyword>
<comment type="caution">
    <text evidence="2">The sequence shown here is derived from an EMBL/GenBank/DDBJ whole genome shotgun (WGS) entry which is preliminary data.</text>
</comment>
<keyword evidence="1" id="KW-0472">Membrane</keyword>
<protein>
    <submittedName>
        <fullName evidence="2">Uncharacterized protein</fullName>
    </submittedName>
</protein>
<evidence type="ECO:0000313" key="2">
    <source>
        <dbReference type="EMBL" id="CAF5206017.1"/>
    </source>
</evidence>
<evidence type="ECO:0000256" key="1">
    <source>
        <dbReference type="SAM" id="Phobius"/>
    </source>
</evidence>
<name>A0A8S3ITW1_9BILA</name>
<feature type="transmembrane region" description="Helical" evidence="1">
    <location>
        <begin position="108"/>
        <end position="129"/>
    </location>
</feature>
<dbReference type="EMBL" id="CAJOBI010336039">
    <property type="protein sequence ID" value="CAF5206017.1"/>
    <property type="molecule type" value="Genomic_DNA"/>
</dbReference>
<keyword evidence="1" id="KW-1133">Transmembrane helix</keyword>
<dbReference type="Proteomes" id="UP000676336">
    <property type="component" value="Unassembled WGS sequence"/>
</dbReference>
<proteinExistence type="predicted"/>
<organism evidence="2 3">
    <name type="scientific">Rotaria magnacalcarata</name>
    <dbReference type="NCBI Taxonomy" id="392030"/>
    <lineage>
        <taxon>Eukaryota</taxon>
        <taxon>Metazoa</taxon>
        <taxon>Spiralia</taxon>
        <taxon>Gnathifera</taxon>
        <taxon>Rotifera</taxon>
        <taxon>Eurotatoria</taxon>
        <taxon>Bdelloidea</taxon>
        <taxon>Philodinida</taxon>
        <taxon>Philodinidae</taxon>
        <taxon>Rotaria</taxon>
    </lineage>
</organism>
<gene>
    <name evidence="2" type="ORF">SMN809_LOCUS76913</name>
</gene>